<feature type="active site" description="Nucleophile" evidence="9">
    <location>
        <position position="257"/>
    </location>
</feature>
<sequence>MDSLAKRKHLNSPDNDDNKRPKIEHCPHNERCYRRNPHHFKQYEHPYLSEFIESTNSPVIPDSWPQPKNIYLEQIEILRSLSSSKPKIQNIDNNKETSSNIAASKVLQNVSSGNSKPGSSKTISINQSNIPSTSTTTTYASDSAHGTMMEKLERAAPYNIFFTTIIKAPLTTKQPNAITFTDLLCPSLGVLKNSLQINFMIDIDWLLKQYKARGLSSRPLTILFGDDWPDMAKFIDMFCPNVKYKLVKMKDPFGVHHSKVGIYIYEDNSIRVVVSTANLYYEDWNHYNQGLWLSPSCPQLPDSRPDSDGESPTGCLTTLKNIRNLCLNHS</sequence>
<dbReference type="OrthoDB" id="6756167at2759"/>
<dbReference type="InterPro" id="IPR010347">
    <property type="entry name" value="Tdp1"/>
</dbReference>
<dbReference type="Gene3D" id="3.30.870.10">
    <property type="entry name" value="Endonuclease Chain A"/>
    <property type="match status" value="1"/>
</dbReference>
<feature type="compositionally biased region" description="Polar residues" evidence="11">
    <location>
        <begin position="110"/>
        <end position="121"/>
    </location>
</feature>
<reference evidence="12" key="2">
    <citation type="submission" date="2022-10" db="EMBL/GenBank/DDBJ databases">
        <authorList>
            <consortium name="ENA_rothamsted_submissions"/>
            <consortium name="culmorum"/>
            <person name="King R."/>
        </authorList>
    </citation>
    <scope>NUCLEOTIDE SEQUENCE</scope>
</reference>
<dbReference type="GO" id="GO:0003690">
    <property type="term" value="F:double-stranded DNA binding"/>
    <property type="evidence" value="ECO:0007669"/>
    <property type="project" value="TreeGrafter"/>
</dbReference>
<dbReference type="SUPFAM" id="SSF56024">
    <property type="entry name" value="Phospholipase D/nuclease"/>
    <property type="match status" value="1"/>
</dbReference>
<evidence type="ECO:0000256" key="4">
    <source>
        <dbReference type="ARBA" id="ARBA00022763"/>
    </source>
</evidence>
<dbReference type="Proteomes" id="UP001153737">
    <property type="component" value="Chromosome 3"/>
</dbReference>
<evidence type="ECO:0000256" key="3">
    <source>
        <dbReference type="ARBA" id="ARBA00022722"/>
    </source>
</evidence>
<dbReference type="Pfam" id="PF06087">
    <property type="entry name" value="Tyr-DNA_phospho"/>
    <property type="match status" value="1"/>
</dbReference>
<keyword evidence="5" id="KW-0378">Hydrolase</keyword>
<comment type="similarity">
    <text evidence="2">Belongs to the tyrosyl-DNA phosphodiesterase family.</text>
</comment>
<evidence type="ECO:0008006" key="14">
    <source>
        <dbReference type="Google" id="ProtNLM"/>
    </source>
</evidence>
<comment type="subcellular location">
    <subcellularLocation>
        <location evidence="1">Nucleus</location>
    </subcellularLocation>
</comment>
<dbReference type="AlphaFoldDB" id="A0A9P0GQC9"/>
<evidence type="ECO:0000256" key="6">
    <source>
        <dbReference type="ARBA" id="ARBA00022839"/>
    </source>
</evidence>
<keyword evidence="13" id="KW-1185">Reference proteome</keyword>
<accession>A0A9P0GQC9</accession>
<evidence type="ECO:0000313" key="13">
    <source>
        <dbReference type="Proteomes" id="UP001153737"/>
    </source>
</evidence>
<evidence type="ECO:0000313" key="12">
    <source>
        <dbReference type="EMBL" id="CAH1159517.1"/>
    </source>
</evidence>
<dbReference type="GO" id="GO:0017005">
    <property type="term" value="F:3'-tyrosyl-DNA phosphodiesterase activity"/>
    <property type="evidence" value="ECO:0007669"/>
    <property type="project" value="TreeGrafter"/>
</dbReference>
<dbReference type="GO" id="GO:0005634">
    <property type="term" value="C:nucleus"/>
    <property type="evidence" value="ECO:0007669"/>
    <property type="project" value="UniProtKB-SubCell"/>
</dbReference>
<evidence type="ECO:0000256" key="9">
    <source>
        <dbReference type="PIRSR" id="PIRSR610347-1"/>
    </source>
</evidence>
<evidence type="ECO:0000256" key="1">
    <source>
        <dbReference type="ARBA" id="ARBA00004123"/>
    </source>
</evidence>
<evidence type="ECO:0000256" key="2">
    <source>
        <dbReference type="ARBA" id="ARBA00010205"/>
    </source>
</evidence>
<dbReference type="EMBL" id="OU896709">
    <property type="protein sequence ID" value="CAH1159517.1"/>
    <property type="molecule type" value="Genomic_DNA"/>
</dbReference>
<dbReference type="GO" id="GO:0006281">
    <property type="term" value="P:DNA repair"/>
    <property type="evidence" value="ECO:0007669"/>
    <property type="project" value="UniProtKB-KW"/>
</dbReference>
<evidence type="ECO:0000256" key="11">
    <source>
        <dbReference type="SAM" id="MobiDB-lite"/>
    </source>
</evidence>
<feature type="region of interest" description="Disordered" evidence="11">
    <location>
        <begin position="110"/>
        <end position="141"/>
    </location>
</feature>
<name>A0A9P0GQC9_PHACE</name>
<proteinExistence type="inferred from homology"/>
<dbReference type="GO" id="GO:0004527">
    <property type="term" value="F:exonuclease activity"/>
    <property type="evidence" value="ECO:0007669"/>
    <property type="project" value="UniProtKB-KW"/>
</dbReference>
<keyword evidence="7" id="KW-0234">DNA repair</keyword>
<dbReference type="GO" id="GO:0003697">
    <property type="term" value="F:single-stranded DNA binding"/>
    <property type="evidence" value="ECO:0007669"/>
    <property type="project" value="TreeGrafter"/>
</dbReference>
<feature type="region of interest" description="Disordered" evidence="11">
    <location>
        <begin position="1"/>
        <end position="25"/>
    </location>
</feature>
<keyword evidence="4" id="KW-0227">DNA damage</keyword>
<dbReference type="PANTHER" id="PTHR12415">
    <property type="entry name" value="TYROSYL-DNA PHOSPHODIESTERASE 1"/>
    <property type="match status" value="1"/>
</dbReference>
<feature type="compositionally biased region" description="Low complexity" evidence="11">
    <location>
        <begin position="122"/>
        <end position="141"/>
    </location>
</feature>
<organism evidence="12 13">
    <name type="scientific">Phaedon cochleariae</name>
    <name type="common">Mustard beetle</name>
    <dbReference type="NCBI Taxonomy" id="80249"/>
    <lineage>
        <taxon>Eukaryota</taxon>
        <taxon>Metazoa</taxon>
        <taxon>Ecdysozoa</taxon>
        <taxon>Arthropoda</taxon>
        <taxon>Hexapoda</taxon>
        <taxon>Insecta</taxon>
        <taxon>Pterygota</taxon>
        <taxon>Neoptera</taxon>
        <taxon>Endopterygota</taxon>
        <taxon>Coleoptera</taxon>
        <taxon>Polyphaga</taxon>
        <taxon>Cucujiformia</taxon>
        <taxon>Chrysomeloidea</taxon>
        <taxon>Chrysomelidae</taxon>
        <taxon>Chrysomelinae</taxon>
        <taxon>Chrysomelini</taxon>
        <taxon>Phaedon</taxon>
    </lineage>
</organism>
<keyword evidence="8" id="KW-0539">Nucleus</keyword>
<gene>
    <name evidence="12" type="ORF">PHAECO_LOCUS7035</name>
</gene>
<feature type="compositionally biased region" description="Basic and acidic residues" evidence="11">
    <location>
        <begin position="16"/>
        <end position="25"/>
    </location>
</feature>
<protein>
    <recommendedName>
        <fullName evidence="14">Aprataxin and PNK-like factor PBZ domain-containing protein</fullName>
    </recommendedName>
</protein>
<evidence type="ECO:0000256" key="8">
    <source>
        <dbReference type="ARBA" id="ARBA00023242"/>
    </source>
</evidence>
<evidence type="ECO:0000256" key="10">
    <source>
        <dbReference type="PIRSR" id="PIRSR610347-2"/>
    </source>
</evidence>
<dbReference type="PANTHER" id="PTHR12415:SF0">
    <property type="entry name" value="TYROSYL-DNA PHOSPHODIESTERASE 1"/>
    <property type="match status" value="1"/>
</dbReference>
<reference evidence="12" key="1">
    <citation type="submission" date="2022-01" db="EMBL/GenBank/DDBJ databases">
        <authorList>
            <person name="King R."/>
        </authorList>
    </citation>
    <scope>NUCLEOTIDE SEQUENCE</scope>
</reference>
<evidence type="ECO:0000256" key="7">
    <source>
        <dbReference type="ARBA" id="ARBA00023204"/>
    </source>
</evidence>
<evidence type="ECO:0000256" key="5">
    <source>
        <dbReference type="ARBA" id="ARBA00022801"/>
    </source>
</evidence>
<keyword evidence="6" id="KW-0269">Exonuclease</keyword>
<feature type="compositionally biased region" description="Basic residues" evidence="11">
    <location>
        <begin position="1"/>
        <end position="10"/>
    </location>
</feature>
<keyword evidence="3" id="KW-0540">Nuclease</keyword>
<feature type="binding site" evidence="10">
    <location>
        <position position="259"/>
    </location>
    <ligand>
        <name>substrate</name>
    </ligand>
</feature>